<evidence type="ECO:0000256" key="2">
    <source>
        <dbReference type="ARBA" id="ARBA00022801"/>
    </source>
</evidence>
<dbReference type="GO" id="GO:0046872">
    <property type="term" value="F:metal ion binding"/>
    <property type="evidence" value="ECO:0007669"/>
    <property type="project" value="UniProtKB-KW"/>
</dbReference>
<accession>A0A2I0WU04</accession>
<feature type="compositionally biased region" description="Polar residues" evidence="3">
    <location>
        <begin position="223"/>
        <end position="242"/>
    </location>
</feature>
<keyword evidence="1" id="KW-0479">Metal-binding</keyword>
<dbReference type="GO" id="GO:0015074">
    <property type="term" value="P:DNA integration"/>
    <property type="evidence" value="ECO:0007669"/>
    <property type="project" value="InterPro"/>
</dbReference>
<reference evidence="5 6" key="1">
    <citation type="journal article" date="2016" name="Sci. Rep.">
        <title>The Dendrobium catenatum Lindl. genome sequence provides insights into polysaccharide synthase, floral development and adaptive evolution.</title>
        <authorList>
            <person name="Zhang G.Q."/>
            <person name="Xu Q."/>
            <person name="Bian C."/>
            <person name="Tsai W.C."/>
            <person name="Yeh C.M."/>
            <person name="Liu K.W."/>
            <person name="Yoshida K."/>
            <person name="Zhang L.S."/>
            <person name="Chang S.B."/>
            <person name="Chen F."/>
            <person name="Shi Y."/>
            <person name="Su Y.Y."/>
            <person name="Zhang Y.Q."/>
            <person name="Chen L.J."/>
            <person name="Yin Y."/>
            <person name="Lin M."/>
            <person name="Huang H."/>
            <person name="Deng H."/>
            <person name="Wang Z.W."/>
            <person name="Zhu S.L."/>
            <person name="Zhao X."/>
            <person name="Deng C."/>
            <person name="Niu S.C."/>
            <person name="Huang J."/>
            <person name="Wang M."/>
            <person name="Liu G.H."/>
            <person name="Yang H.J."/>
            <person name="Xiao X.J."/>
            <person name="Hsiao Y.Y."/>
            <person name="Wu W.L."/>
            <person name="Chen Y.Y."/>
            <person name="Mitsuda N."/>
            <person name="Ohme-Takagi M."/>
            <person name="Luo Y.B."/>
            <person name="Van de Peer Y."/>
            <person name="Liu Z.J."/>
        </authorList>
    </citation>
    <scope>NUCLEOTIDE SEQUENCE [LARGE SCALE GENOMIC DNA]</scope>
    <source>
        <tissue evidence="5">The whole plant</tissue>
    </source>
</reference>
<dbReference type="EMBL" id="KZ502442">
    <property type="protein sequence ID" value="PKU79126.1"/>
    <property type="molecule type" value="Genomic_DNA"/>
</dbReference>
<dbReference type="Gene3D" id="3.30.420.10">
    <property type="entry name" value="Ribonuclease H-like superfamily/Ribonuclease H"/>
    <property type="match status" value="1"/>
</dbReference>
<reference evidence="5 6" key="2">
    <citation type="journal article" date="2017" name="Nature">
        <title>The Apostasia genome and the evolution of orchids.</title>
        <authorList>
            <person name="Zhang G.Q."/>
            <person name="Liu K.W."/>
            <person name="Li Z."/>
            <person name="Lohaus R."/>
            <person name="Hsiao Y.Y."/>
            <person name="Niu S.C."/>
            <person name="Wang J.Y."/>
            <person name="Lin Y.C."/>
            <person name="Xu Q."/>
            <person name="Chen L.J."/>
            <person name="Yoshida K."/>
            <person name="Fujiwara S."/>
            <person name="Wang Z.W."/>
            <person name="Zhang Y.Q."/>
            <person name="Mitsuda N."/>
            <person name="Wang M."/>
            <person name="Liu G.H."/>
            <person name="Pecoraro L."/>
            <person name="Huang H.X."/>
            <person name="Xiao X.J."/>
            <person name="Lin M."/>
            <person name="Wu X.Y."/>
            <person name="Wu W.L."/>
            <person name="Chen Y.Y."/>
            <person name="Chang S.B."/>
            <person name="Sakamoto S."/>
            <person name="Ohme-Takagi M."/>
            <person name="Yagi M."/>
            <person name="Zeng S.J."/>
            <person name="Shen C.Y."/>
            <person name="Yeh C.M."/>
            <person name="Luo Y.B."/>
            <person name="Tsai W.C."/>
            <person name="Van de Peer Y."/>
            <person name="Liu Z.J."/>
        </authorList>
    </citation>
    <scope>NUCLEOTIDE SEQUENCE [LARGE SCALE GENOMIC DNA]</scope>
    <source>
        <tissue evidence="5">The whole plant</tissue>
    </source>
</reference>
<dbReference type="GO" id="GO:0003676">
    <property type="term" value="F:nucleic acid binding"/>
    <property type="evidence" value="ECO:0007669"/>
    <property type="project" value="InterPro"/>
</dbReference>
<dbReference type="Pfam" id="PF25597">
    <property type="entry name" value="SH3_retrovirus"/>
    <property type="match status" value="1"/>
</dbReference>
<dbReference type="InterPro" id="IPR012337">
    <property type="entry name" value="RNaseH-like_sf"/>
</dbReference>
<dbReference type="InterPro" id="IPR043502">
    <property type="entry name" value="DNA/RNA_pol_sf"/>
</dbReference>
<evidence type="ECO:0000259" key="4">
    <source>
        <dbReference type="PROSITE" id="PS50994"/>
    </source>
</evidence>
<feature type="region of interest" description="Disordered" evidence="3">
    <location>
        <begin position="251"/>
        <end position="270"/>
    </location>
</feature>
<dbReference type="STRING" id="906689.A0A2I0WU04"/>
<dbReference type="InterPro" id="IPR001584">
    <property type="entry name" value="Integrase_cat-core"/>
</dbReference>
<dbReference type="Proteomes" id="UP000233837">
    <property type="component" value="Unassembled WGS sequence"/>
</dbReference>
<dbReference type="SUPFAM" id="SSF56672">
    <property type="entry name" value="DNA/RNA polymerases"/>
    <property type="match status" value="1"/>
</dbReference>
<name>A0A2I0WU04_9ASPA</name>
<feature type="compositionally biased region" description="Low complexity" evidence="3">
    <location>
        <begin position="257"/>
        <end position="266"/>
    </location>
</feature>
<dbReference type="InterPro" id="IPR036397">
    <property type="entry name" value="RNaseH_sf"/>
</dbReference>
<protein>
    <submittedName>
        <fullName evidence="5">Retrovirus-related Pol polyprotein from transposon TNT 1-94</fullName>
    </submittedName>
</protein>
<gene>
    <name evidence="5" type="ORF">MA16_Dca000470</name>
</gene>
<dbReference type="SUPFAM" id="SSF53098">
    <property type="entry name" value="Ribonuclease H-like"/>
    <property type="match status" value="1"/>
</dbReference>
<evidence type="ECO:0000256" key="1">
    <source>
        <dbReference type="ARBA" id="ARBA00022723"/>
    </source>
</evidence>
<dbReference type="InterPro" id="IPR039537">
    <property type="entry name" value="Retrotran_Ty1/copia-like"/>
</dbReference>
<dbReference type="GO" id="GO:0016787">
    <property type="term" value="F:hydrolase activity"/>
    <property type="evidence" value="ECO:0007669"/>
    <property type="project" value="UniProtKB-KW"/>
</dbReference>
<sequence length="429" mass="49444">MFFKFQEFYNMIRCQFNKTIKTLRTDRGGEYINNSFQQFCKTSGMRHQYTCPHTPSQNGLAERKNRHILETVRSLLIHSKAPHSLWTHALHTAIHIINRLPTRKLKNKTPHESLYSKPPSYQHLKIFGCLCYPWLRPYAKSKLESFSKPCVFIGYPSTQKGYLCLDPDTNHIYTSRHVVFNEQIFPYHQTQSHVPNQNSTNTIPPLLLVPSSLIPPHVQQQQPTHTSTNTRSSPITTQPDSIFTTTNLTDLQTLGHPSTEPSPTTSNTQALRNTTHHMITRSKTGHLKPKQILNLTHQLAPRVPTSYTQAAQHKHWRSAMSQEFQALQSQGTWELVPSSPHQNVLGCKWMFRTKYNSDGSIARYKARLVALGYKQEFGLDYTETFSPVAKIPTFRILILFALHKHWPIHQLDISNAFLHGSLQELVYMK</sequence>
<dbReference type="PANTHER" id="PTHR42648:SF28">
    <property type="entry name" value="TRANSPOSON-ENCODED PROTEIN WITH RIBONUCLEASE H-LIKE AND RETROVIRUS ZINC FINGER-LIKE DOMAINS"/>
    <property type="match status" value="1"/>
</dbReference>
<evidence type="ECO:0000256" key="3">
    <source>
        <dbReference type="SAM" id="MobiDB-lite"/>
    </source>
</evidence>
<dbReference type="PANTHER" id="PTHR42648">
    <property type="entry name" value="TRANSPOSASE, PUTATIVE-RELATED"/>
    <property type="match status" value="1"/>
</dbReference>
<dbReference type="AlphaFoldDB" id="A0A2I0WU04"/>
<evidence type="ECO:0000313" key="5">
    <source>
        <dbReference type="EMBL" id="PKU79126.1"/>
    </source>
</evidence>
<evidence type="ECO:0000313" key="6">
    <source>
        <dbReference type="Proteomes" id="UP000233837"/>
    </source>
</evidence>
<dbReference type="PROSITE" id="PS50994">
    <property type="entry name" value="INTEGRASE"/>
    <property type="match status" value="1"/>
</dbReference>
<dbReference type="InterPro" id="IPR057670">
    <property type="entry name" value="SH3_retrovirus"/>
</dbReference>
<dbReference type="Pfam" id="PF07727">
    <property type="entry name" value="RVT_2"/>
    <property type="match status" value="1"/>
</dbReference>
<feature type="region of interest" description="Disordered" evidence="3">
    <location>
        <begin position="217"/>
        <end position="242"/>
    </location>
</feature>
<dbReference type="InterPro" id="IPR013103">
    <property type="entry name" value="RVT_2"/>
</dbReference>
<proteinExistence type="predicted"/>
<feature type="domain" description="Integrase catalytic" evidence="4">
    <location>
        <begin position="1"/>
        <end position="118"/>
    </location>
</feature>
<keyword evidence="6" id="KW-1185">Reference proteome</keyword>
<keyword evidence="2" id="KW-0378">Hydrolase</keyword>
<organism evidence="5 6">
    <name type="scientific">Dendrobium catenatum</name>
    <dbReference type="NCBI Taxonomy" id="906689"/>
    <lineage>
        <taxon>Eukaryota</taxon>
        <taxon>Viridiplantae</taxon>
        <taxon>Streptophyta</taxon>
        <taxon>Embryophyta</taxon>
        <taxon>Tracheophyta</taxon>
        <taxon>Spermatophyta</taxon>
        <taxon>Magnoliopsida</taxon>
        <taxon>Liliopsida</taxon>
        <taxon>Asparagales</taxon>
        <taxon>Orchidaceae</taxon>
        <taxon>Epidendroideae</taxon>
        <taxon>Malaxideae</taxon>
        <taxon>Dendrobiinae</taxon>
        <taxon>Dendrobium</taxon>
    </lineage>
</organism>